<gene>
    <name evidence="2" type="ORF">HPP92_006562</name>
    <name evidence="1" type="ORF">HPP92_006821</name>
</gene>
<organism evidence="1 3">
    <name type="scientific">Vanilla planifolia</name>
    <name type="common">Vanilla</name>
    <dbReference type="NCBI Taxonomy" id="51239"/>
    <lineage>
        <taxon>Eukaryota</taxon>
        <taxon>Viridiplantae</taxon>
        <taxon>Streptophyta</taxon>
        <taxon>Embryophyta</taxon>
        <taxon>Tracheophyta</taxon>
        <taxon>Spermatophyta</taxon>
        <taxon>Magnoliopsida</taxon>
        <taxon>Liliopsida</taxon>
        <taxon>Asparagales</taxon>
        <taxon>Orchidaceae</taxon>
        <taxon>Vanilloideae</taxon>
        <taxon>Vanilleae</taxon>
        <taxon>Vanilla</taxon>
    </lineage>
</organism>
<dbReference type="EMBL" id="JADCNM010000003">
    <property type="protein sequence ID" value="KAG0489699.1"/>
    <property type="molecule type" value="Genomic_DNA"/>
</dbReference>
<evidence type="ECO:0000313" key="2">
    <source>
        <dbReference type="EMBL" id="KAG0489699.1"/>
    </source>
</evidence>
<evidence type="ECO:0000313" key="4">
    <source>
        <dbReference type="Proteomes" id="UP000639772"/>
    </source>
</evidence>
<reference evidence="3 4" key="1">
    <citation type="journal article" date="2020" name="Nat. Food">
        <title>A phased Vanilla planifolia genome enables genetic improvement of flavour and production.</title>
        <authorList>
            <person name="Hasing T."/>
            <person name="Tang H."/>
            <person name="Brym M."/>
            <person name="Khazi F."/>
            <person name="Huang T."/>
            <person name="Chambers A.H."/>
        </authorList>
    </citation>
    <scope>NUCLEOTIDE SEQUENCE [LARGE SCALE GENOMIC DNA]</scope>
    <source>
        <tissue evidence="1">Leaf</tissue>
    </source>
</reference>
<evidence type="ECO:0000313" key="1">
    <source>
        <dbReference type="EMBL" id="KAG0488010.1"/>
    </source>
</evidence>
<dbReference type="Proteomes" id="UP000639772">
    <property type="component" value="Chromosome 3"/>
</dbReference>
<accession>A0A835RH11</accession>
<proteinExistence type="predicted"/>
<dbReference type="EMBL" id="JADCNL010000003">
    <property type="protein sequence ID" value="KAG0488010.1"/>
    <property type="molecule type" value="Genomic_DNA"/>
</dbReference>
<evidence type="ECO:0000313" key="3">
    <source>
        <dbReference type="Proteomes" id="UP000636800"/>
    </source>
</evidence>
<name>A0A835RH11_VANPL</name>
<keyword evidence="3" id="KW-1185">Reference proteome</keyword>
<sequence>MGHGERDKERLTGVINPYSNADFRIALAPRTAIDQCLRQFVRVIRAAPGPAGYVQSAWPGPLPHPMVSLKA</sequence>
<dbReference type="Proteomes" id="UP000636800">
    <property type="component" value="Chromosome 3"/>
</dbReference>
<comment type="caution">
    <text evidence="1">The sequence shown here is derived from an EMBL/GenBank/DDBJ whole genome shotgun (WGS) entry which is preliminary data.</text>
</comment>
<dbReference type="AlphaFoldDB" id="A0A835RH11"/>
<protein>
    <submittedName>
        <fullName evidence="1">Uncharacterized protein</fullName>
    </submittedName>
</protein>